<evidence type="ECO:0000256" key="8">
    <source>
        <dbReference type="ARBA" id="ARBA00050767"/>
    </source>
</evidence>
<dbReference type="EC" id="2.7.1.172" evidence="2"/>
<dbReference type="AlphaFoldDB" id="A0A1W0X3H9"/>
<dbReference type="SUPFAM" id="SSF56112">
    <property type="entry name" value="Protein kinase-like (PK-like)"/>
    <property type="match status" value="1"/>
</dbReference>
<evidence type="ECO:0000256" key="9">
    <source>
        <dbReference type="PIRNR" id="PIRNR006221"/>
    </source>
</evidence>
<dbReference type="GO" id="GO:0005829">
    <property type="term" value="C:cytosol"/>
    <property type="evidence" value="ECO:0007669"/>
    <property type="project" value="UniProtKB-ARBA"/>
</dbReference>
<dbReference type="PIRSF" id="PIRSF006221">
    <property type="entry name" value="Ketosamine-3-kinase"/>
    <property type="match status" value="1"/>
</dbReference>
<dbReference type="GO" id="GO:0102193">
    <property type="term" value="F:protein-ribulosamine 3-kinase activity"/>
    <property type="evidence" value="ECO:0007669"/>
    <property type="project" value="UniProtKB-EC"/>
</dbReference>
<dbReference type="Proteomes" id="UP000192578">
    <property type="component" value="Unassembled WGS sequence"/>
</dbReference>
<evidence type="ECO:0000256" key="2">
    <source>
        <dbReference type="ARBA" id="ARBA00011961"/>
    </source>
</evidence>
<dbReference type="PANTHER" id="PTHR12149:SF8">
    <property type="entry name" value="PROTEIN-RIBULOSAMINE 3-KINASE"/>
    <property type="match status" value="1"/>
</dbReference>
<evidence type="ECO:0000256" key="4">
    <source>
        <dbReference type="ARBA" id="ARBA00022741"/>
    </source>
</evidence>
<comment type="catalytic activity">
    <reaction evidence="8">
        <text>N(6)-(D-psicosyl)-L-lysyl-[protein] + ATP = N(6)-(3-O-phospho-D-psicosyl)-L-lysyl-[protein] + ADP + H(+)</text>
        <dbReference type="Rhea" id="RHEA:61392"/>
        <dbReference type="Rhea" id="RHEA-COMP:15796"/>
        <dbReference type="Rhea" id="RHEA-COMP:15797"/>
        <dbReference type="ChEBI" id="CHEBI:15378"/>
        <dbReference type="ChEBI" id="CHEBI:30616"/>
        <dbReference type="ChEBI" id="CHEBI:144621"/>
        <dbReference type="ChEBI" id="CHEBI:144622"/>
        <dbReference type="ChEBI" id="CHEBI:456216"/>
    </reaction>
    <physiologicalReaction direction="left-to-right" evidence="8">
        <dbReference type="Rhea" id="RHEA:61393"/>
    </physiologicalReaction>
</comment>
<evidence type="ECO:0000313" key="11">
    <source>
        <dbReference type="EMBL" id="OQV22046.1"/>
    </source>
</evidence>
<sequence length="315" mass="34775">MEALLVKELGYSAAKAFGVRAGGSISQGQGFEVDGGRRIFVKQNGKSEAKGMFQGELEGLEALQRTGCVRVPKPLKVFELPDGGAAIAFDFVEMHPLKSASGSLGENLARLHLHNSSSRHSRGPLLEQQGSDDAGDSSPLVASFGFHAVTCCGYLPQDNTWTDDWPTFYTNRRLQTQIDRIVREQPDSEMGDHWLRLLPKMPHFFHGLDIFPSLLHGDLWSGNAAQTAGGDPVVFDPAAVYGHHEFDLAISTMFGSLGRPFYTAYHQLIPKADGFDTRQKLYQLYHYLNHYNHFGAGYRGSCLRLMAELCTVSLP</sequence>
<evidence type="ECO:0000313" key="12">
    <source>
        <dbReference type="Proteomes" id="UP000192578"/>
    </source>
</evidence>
<keyword evidence="4" id="KW-0547">Nucleotide-binding</keyword>
<dbReference type="InterPro" id="IPR016477">
    <property type="entry name" value="Fructo-/Ketosamine-3-kinase"/>
</dbReference>
<dbReference type="FunFam" id="3.30.200.20:FF:000264">
    <property type="entry name" value="Protein-ribulosamine 3-kinase, chloroplastic"/>
    <property type="match status" value="1"/>
</dbReference>
<comment type="catalytic activity">
    <reaction evidence="7">
        <text>N(6)-D-ribulosyl-L-lysyl-[protein] + ATP = N(6)-(3-O-phospho-D-ribulosyl)-L-lysyl-[protein] + ADP + H(+)</text>
        <dbReference type="Rhea" id="RHEA:48432"/>
        <dbReference type="Rhea" id="RHEA-COMP:12103"/>
        <dbReference type="Rhea" id="RHEA-COMP:12104"/>
        <dbReference type="ChEBI" id="CHEBI:15378"/>
        <dbReference type="ChEBI" id="CHEBI:30616"/>
        <dbReference type="ChEBI" id="CHEBI:90418"/>
        <dbReference type="ChEBI" id="CHEBI:90420"/>
        <dbReference type="ChEBI" id="CHEBI:456216"/>
        <dbReference type="EC" id="2.7.1.172"/>
    </reaction>
    <physiologicalReaction direction="left-to-right" evidence="7">
        <dbReference type="Rhea" id="RHEA:48433"/>
    </physiologicalReaction>
</comment>
<dbReference type="EMBL" id="MTYJ01000019">
    <property type="protein sequence ID" value="OQV22046.1"/>
    <property type="molecule type" value="Genomic_DNA"/>
</dbReference>
<organism evidence="11 12">
    <name type="scientific">Hypsibius exemplaris</name>
    <name type="common">Freshwater tardigrade</name>
    <dbReference type="NCBI Taxonomy" id="2072580"/>
    <lineage>
        <taxon>Eukaryota</taxon>
        <taxon>Metazoa</taxon>
        <taxon>Ecdysozoa</taxon>
        <taxon>Tardigrada</taxon>
        <taxon>Eutardigrada</taxon>
        <taxon>Parachela</taxon>
        <taxon>Hypsibioidea</taxon>
        <taxon>Hypsibiidae</taxon>
        <taxon>Hypsibius</taxon>
    </lineage>
</organism>
<evidence type="ECO:0000256" key="7">
    <source>
        <dbReference type="ARBA" id="ARBA00048655"/>
    </source>
</evidence>
<dbReference type="InterPro" id="IPR011009">
    <property type="entry name" value="Kinase-like_dom_sf"/>
</dbReference>
<keyword evidence="3 9" id="KW-0808">Transferase</keyword>
<evidence type="ECO:0000256" key="6">
    <source>
        <dbReference type="ARBA" id="ARBA00022840"/>
    </source>
</evidence>
<comment type="similarity">
    <text evidence="1 9">Belongs to the fructosamine kinase family.</text>
</comment>
<dbReference type="GO" id="GO:0005524">
    <property type="term" value="F:ATP binding"/>
    <property type="evidence" value="ECO:0007669"/>
    <property type="project" value="UniProtKB-KW"/>
</dbReference>
<evidence type="ECO:0000256" key="1">
    <source>
        <dbReference type="ARBA" id="ARBA00009460"/>
    </source>
</evidence>
<dbReference type="Gene3D" id="3.30.200.20">
    <property type="entry name" value="Phosphorylase Kinase, domain 1"/>
    <property type="match status" value="1"/>
</dbReference>
<feature type="region of interest" description="Disordered" evidence="10">
    <location>
        <begin position="117"/>
        <end position="136"/>
    </location>
</feature>
<dbReference type="FunFam" id="3.90.1200.10:FF:000003">
    <property type="entry name" value="fructosamine-3-kinase isoform X1"/>
    <property type="match status" value="1"/>
</dbReference>
<dbReference type="GO" id="GO:0016301">
    <property type="term" value="F:kinase activity"/>
    <property type="evidence" value="ECO:0007669"/>
    <property type="project" value="UniProtKB-UniRule"/>
</dbReference>
<name>A0A1W0X3H9_HYPEX</name>
<evidence type="ECO:0000256" key="3">
    <source>
        <dbReference type="ARBA" id="ARBA00022679"/>
    </source>
</evidence>
<keyword evidence="12" id="KW-1185">Reference proteome</keyword>
<evidence type="ECO:0000256" key="10">
    <source>
        <dbReference type="SAM" id="MobiDB-lite"/>
    </source>
</evidence>
<gene>
    <name evidence="11" type="ORF">BV898_03893</name>
</gene>
<reference evidence="12" key="1">
    <citation type="submission" date="2017-01" db="EMBL/GenBank/DDBJ databases">
        <title>Comparative genomics of anhydrobiosis in the tardigrade Hypsibius dujardini.</title>
        <authorList>
            <person name="Yoshida Y."/>
            <person name="Koutsovoulos G."/>
            <person name="Laetsch D."/>
            <person name="Stevens L."/>
            <person name="Kumar S."/>
            <person name="Horikawa D."/>
            <person name="Ishino K."/>
            <person name="Komine S."/>
            <person name="Tomita M."/>
            <person name="Blaxter M."/>
            <person name="Arakawa K."/>
        </authorList>
    </citation>
    <scope>NUCLEOTIDE SEQUENCE [LARGE SCALE GENOMIC DNA]</scope>
    <source>
        <strain evidence="12">Z151</strain>
    </source>
</reference>
<comment type="caution">
    <text evidence="11">The sequence shown here is derived from an EMBL/GenBank/DDBJ whole genome shotgun (WGS) entry which is preliminary data.</text>
</comment>
<dbReference type="OrthoDB" id="5772781at2759"/>
<protein>
    <recommendedName>
        <fullName evidence="2">protein-ribulosamine 3-kinase</fullName>
        <ecNumber evidence="2">2.7.1.172</ecNumber>
    </recommendedName>
</protein>
<accession>A0A1W0X3H9</accession>
<keyword evidence="5 9" id="KW-0418">Kinase</keyword>
<evidence type="ECO:0000256" key="5">
    <source>
        <dbReference type="ARBA" id="ARBA00022777"/>
    </source>
</evidence>
<dbReference type="Gene3D" id="3.90.1200.10">
    <property type="match status" value="1"/>
</dbReference>
<proteinExistence type="inferred from homology"/>
<keyword evidence="6" id="KW-0067">ATP-binding</keyword>
<dbReference type="Pfam" id="PF03881">
    <property type="entry name" value="Fructosamin_kin"/>
    <property type="match status" value="2"/>
</dbReference>
<dbReference type="PANTHER" id="PTHR12149">
    <property type="entry name" value="FRUCTOSAMINE 3 KINASE-RELATED PROTEIN"/>
    <property type="match status" value="1"/>
</dbReference>